<dbReference type="EMBL" id="BARU01018777">
    <property type="protein sequence ID" value="GAH60211.1"/>
    <property type="molecule type" value="Genomic_DNA"/>
</dbReference>
<keyword evidence="1" id="KW-1133">Transmembrane helix</keyword>
<dbReference type="InterPro" id="IPR011674">
    <property type="entry name" value="DUF1616"/>
</dbReference>
<proteinExistence type="predicted"/>
<feature type="domain" description="DUF1616" evidence="2">
    <location>
        <begin position="17"/>
        <end position="96"/>
    </location>
</feature>
<dbReference type="AlphaFoldDB" id="X1GQP2"/>
<gene>
    <name evidence="3" type="ORF">S03H2_31003</name>
</gene>
<evidence type="ECO:0000313" key="3">
    <source>
        <dbReference type="EMBL" id="GAH60211.1"/>
    </source>
</evidence>
<keyword evidence="1" id="KW-0812">Transmembrane</keyword>
<feature type="transmembrane region" description="Helical" evidence="1">
    <location>
        <begin position="24"/>
        <end position="45"/>
    </location>
</feature>
<keyword evidence="1" id="KW-0472">Membrane</keyword>
<reference evidence="3" key="1">
    <citation type="journal article" date="2014" name="Front. Microbiol.">
        <title>High frequency of phylogenetically diverse reductive dehalogenase-homologous genes in deep subseafloor sedimentary metagenomes.</title>
        <authorList>
            <person name="Kawai M."/>
            <person name="Futagami T."/>
            <person name="Toyoda A."/>
            <person name="Takaki Y."/>
            <person name="Nishi S."/>
            <person name="Hori S."/>
            <person name="Arai W."/>
            <person name="Tsubouchi T."/>
            <person name="Morono Y."/>
            <person name="Uchiyama I."/>
            <person name="Ito T."/>
            <person name="Fujiyama A."/>
            <person name="Inagaki F."/>
            <person name="Takami H."/>
        </authorList>
    </citation>
    <scope>NUCLEOTIDE SEQUENCE</scope>
    <source>
        <strain evidence="3">Expedition CK06-06</strain>
    </source>
</reference>
<protein>
    <recommendedName>
        <fullName evidence="2">DUF1616 domain-containing protein</fullName>
    </recommendedName>
</protein>
<comment type="caution">
    <text evidence="3">The sequence shown here is derived from an EMBL/GenBank/DDBJ whole genome shotgun (WGS) entry which is preliminary data.</text>
</comment>
<evidence type="ECO:0000256" key="1">
    <source>
        <dbReference type="SAM" id="Phobius"/>
    </source>
</evidence>
<dbReference type="Pfam" id="PF07760">
    <property type="entry name" value="DUF1616"/>
    <property type="match status" value="1"/>
</dbReference>
<sequence length="98" mass="11269">MKSKRDNPKTLNSLKKNYKEFDKILKILLIIGIITISGFIIYAFLTPKPGYSYLGILNSEKKAENYPTEAAVNESITFYISVGNYLNRDFSFHIEILK</sequence>
<feature type="non-terminal residue" evidence="3">
    <location>
        <position position="98"/>
    </location>
</feature>
<organism evidence="3">
    <name type="scientific">marine sediment metagenome</name>
    <dbReference type="NCBI Taxonomy" id="412755"/>
    <lineage>
        <taxon>unclassified sequences</taxon>
        <taxon>metagenomes</taxon>
        <taxon>ecological metagenomes</taxon>
    </lineage>
</organism>
<evidence type="ECO:0000259" key="2">
    <source>
        <dbReference type="Pfam" id="PF07760"/>
    </source>
</evidence>
<name>X1GQP2_9ZZZZ</name>
<accession>X1GQP2</accession>